<proteinExistence type="predicted"/>
<gene>
    <name evidence="2" type="ORF">JQN83_00570</name>
</gene>
<organism evidence="2 3">
    <name type="scientific">Micromonospora antibiotica</name>
    <dbReference type="NCBI Taxonomy" id="2807623"/>
    <lineage>
        <taxon>Bacteria</taxon>
        <taxon>Bacillati</taxon>
        <taxon>Actinomycetota</taxon>
        <taxon>Actinomycetes</taxon>
        <taxon>Micromonosporales</taxon>
        <taxon>Micromonosporaceae</taxon>
        <taxon>Micromonospora</taxon>
    </lineage>
</organism>
<comment type="caution">
    <text evidence="2">The sequence shown here is derived from an EMBL/GenBank/DDBJ whole genome shotgun (WGS) entry which is preliminary data.</text>
</comment>
<evidence type="ECO:0000313" key="2">
    <source>
        <dbReference type="EMBL" id="MBO4159313.1"/>
    </source>
</evidence>
<reference evidence="2 3" key="1">
    <citation type="submission" date="2021-03" db="EMBL/GenBank/DDBJ databases">
        <authorList>
            <person name="Lee D.-H."/>
        </authorList>
    </citation>
    <scope>NUCLEOTIDE SEQUENCE [LARGE SCALE GENOMIC DNA]</scope>
    <source>
        <strain evidence="2 3">MMS20-R2-23</strain>
    </source>
</reference>
<protein>
    <submittedName>
        <fullName evidence="2">Uncharacterized protein</fullName>
    </submittedName>
</protein>
<evidence type="ECO:0000256" key="1">
    <source>
        <dbReference type="SAM" id="MobiDB-lite"/>
    </source>
</evidence>
<dbReference type="EMBL" id="JAGFWR010000001">
    <property type="protein sequence ID" value="MBO4159313.1"/>
    <property type="molecule type" value="Genomic_DNA"/>
</dbReference>
<sequence>MEAWLTGTPAELDTAVQALTAAAYVSFVSERHPLAGVDAGHHRIYLRLAVTTTAPVPRRTGPTASGGASLIDLDTARAGRRGSHRRQHTR</sequence>
<name>A0ABS3V127_9ACTN</name>
<accession>A0ABS3V127</accession>
<feature type="region of interest" description="Disordered" evidence="1">
    <location>
        <begin position="55"/>
        <end position="90"/>
    </location>
</feature>
<keyword evidence="3" id="KW-1185">Reference proteome</keyword>
<feature type="compositionally biased region" description="Basic residues" evidence="1">
    <location>
        <begin position="78"/>
        <end position="90"/>
    </location>
</feature>
<dbReference type="RefSeq" id="WP_208565039.1">
    <property type="nucleotide sequence ID" value="NZ_JAGFWR010000001.1"/>
</dbReference>
<dbReference type="Proteomes" id="UP000671399">
    <property type="component" value="Unassembled WGS sequence"/>
</dbReference>
<evidence type="ECO:0000313" key="3">
    <source>
        <dbReference type="Proteomes" id="UP000671399"/>
    </source>
</evidence>